<dbReference type="RefSeq" id="WP_144020059.1">
    <property type="nucleotide sequence ID" value="NZ_OBEI01000004.1"/>
</dbReference>
<accession>A0A285NFJ8</accession>
<protein>
    <submittedName>
        <fullName evidence="2">Zn-dependent peptidase ImmA, M78 family</fullName>
    </submittedName>
</protein>
<dbReference type="OrthoDB" id="9816277at2"/>
<reference evidence="3" key="1">
    <citation type="submission" date="2017-09" db="EMBL/GenBank/DDBJ databases">
        <authorList>
            <person name="Varghese N."/>
            <person name="Submissions S."/>
        </authorList>
    </citation>
    <scope>NUCLEOTIDE SEQUENCE [LARGE SCALE GENOMIC DNA]</scope>
    <source>
        <strain evidence="3">DSM 15103</strain>
    </source>
</reference>
<dbReference type="InterPro" id="IPR010359">
    <property type="entry name" value="IrrE_HExxH"/>
</dbReference>
<dbReference type="AlphaFoldDB" id="A0A285NFJ8"/>
<dbReference type="EMBL" id="OBEI01000004">
    <property type="protein sequence ID" value="SNZ08282.1"/>
    <property type="molecule type" value="Genomic_DNA"/>
</dbReference>
<dbReference type="PANTHER" id="PTHR43236">
    <property type="entry name" value="ANTITOXIN HIGA1"/>
    <property type="match status" value="1"/>
</dbReference>
<dbReference type="Proteomes" id="UP000219036">
    <property type="component" value="Unassembled WGS sequence"/>
</dbReference>
<dbReference type="PANTHER" id="PTHR43236:SF2">
    <property type="entry name" value="BLL0069 PROTEIN"/>
    <property type="match status" value="1"/>
</dbReference>
<gene>
    <name evidence="2" type="ORF">SAMN06265182_1250</name>
</gene>
<dbReference type="Pfam" id="PF06114">
    <property type="entry name" value="Peptidase_M78"/>
    <property type="match status" value="1"/>
</dbReference>
<keyword evidence="3" id="KW-1185">Reference proteome</keyword>
<evidence type="ECO:0000259" key="1">
    <source>
        <dbReference type="Pfam" id="PF06114"/>
    </source>
</evidence>
<dbReference type="InterPro" id="IPR052345">
    <property type="entry name" value="Rad_response_metalloprotease"/>
</dbReference>
<organism evidence="2 3">
    <name type="scientific">Persephonella hydrogeniphila</name>
    <dbReference type="NCBI Taxonomy" id="198703"/>
    <lineage>
        <taxon>Bacteria</taxon>
        <taxon>Pseudomonadati</taxon>
        <taxon>Aquificota</taxon>
        <taxon>Aquificia</taxon>
        <taxon>Aquificales</taxon>
        <taxon>Hydrogenothermaceae</taxon>
        <taxon>Persephonella</taxon>
    </lineage>
</organism>
<sequence length="367" mass="43692">MLGILEKAKQLNTESIIRKNFEMLKASYKVNNILISQETKIPIKELEKIDKEISVAFNIYEKIAEYFGIYTSDLFSEYSLRPIAGIFFRHKEDDNLSIEERRFILKLYEWGLTFREVNPVKETDSLKFFRKYFKNIRSEKDIEEKGNKFRELISFHLLSLQKIENLDTWKIKNFFKDFEKLIYKKLGVKIFHVYPSNKEIKFQSIYFPDLEIIFIKDPRYVGTVFFRLFHELFHVFRKDKIEGFDICFGSEVRHPEDKYANRFAAAVLIPINDLESKVKKINIENCKDIEKLYKEYIGSKETFKNRLKSLGIKRKEISNCINNIKAKGKPISIGNKDKIPPEIKKSIEQLYKNGLITYSRKQELLDF</sequence>
<name>A0A285NFJ8_9AQUI</name>
<evidence type="ECO:0000313" key="2">
    <source>
        <dbReference type="EMBL" id="SNZ08282.1"/>
    </source>
</evidence>
<proteinExistence type="predicted"/>
<evidence type="ECO:0000313" key="3">
    <source>
        <dbReference type="Proteomes" id="UP000219036"/>
    </source>
</evidence>
<feature type="domain" description="IrrE N-terminal-like" evidence="1">
    <location>
        <begin position="185"/>
        <end position="307"/>
    </location>
</feature>